<evidence type="ECO:0008006" key="3">
    <source>
        <dbReference type="Google" id="ProtNLM"/>
    </source>
</evidence>
<gene>
    <name evidence="1" type="ORF">EV421DRAFT_1904120</name>
</gene>
<sequence>MTFVAIALPLVVYCAGLLLWRILRHSLLRKQTCVLDLKQLGSSRNDNQKIHGTAVICGGSFAGLFAARVCHDHFNDVVIVEPEAWANDPEAKCQDAWNQAKPRSRVMQYKSLQGPIQSFAFKALCNLFPDLAKECELSDVNVGPSDFRSSTWGRWTKKPYNQYNGTLPDTMTAGRPGLETLMRRMVLGDRYKNIRQVIGTVTGVSRDASNSRRLDHVMIRTAGGTQEIKAAIVVDCTGPASAGLKWLQQKVKIAYNQMVTYSTSTFHVPPELGNRLPGLPASYEKCSLIYICVTDPELDCRGIQIQRVEGNYNLLWGFRPERPSPNASKRSKVFELLDMLEEAEDTMTCSHLPFSGASYIRYDKAINLPANWIAIGDSIMKVNPLFGQGVAKALLGAICLNTLLQKYNATSAVPNDFSTKFFEMQKNKISPLWDADKNWDYGYHSTVPIPGETLSDGWLSRWYTRQLIILSFDDLQAGSALWHVNMMLAPPLDALEPGIILKVVWCAFKRSVARFLL</sequence>
<dbReference type="AlphaFoldDB" id="A0AA39JGR2"/>
<reference evidence="1" key="1">
    <citation type="submission" date="2023-06" db="EMBL/GenBank/DDBJ databases">
        <authorList>
            <consortium name="Lawrence Berkeley National Laboratory"/>
            <person name="Ahrendt S."/>
            <person name="Sahu N."/>
            <person name="Indic B."/>
            <person name="Wong-Bajracharya J."/>
            <person name="Merenyi Z."/>
            <person name="Ke H.-M."/>
            <person name="Monk M."/>
            <person name="Kocsube S."/>
            <person name="Drula E."/>
            <person name="Lipzen A."/>
            <person name="Balint B."/>
            <person name="Henrissat B."/>
            <person name="Andreopoulos B."/>
            <person name="Martin F.M."/>
            <person name="Harder C.B."/>
            <person name="Rigling D."/>
            <person name="Ford K.L."/>
            <person name="Foster G.D."/>
            <person name="Pangilinan J."/>
            <person name="Papanicolaou A."/>
            <person name="Barry K."/>
            <person name="LaButti K."/>
            <person name="Viragh M."/>
            <person name="Koriabine M."/>
            <person name="Yan M."/>
            <person name="Riley R."/>
            <person name="Champramary S."/>
            <person name="Plett K.L."/>
            <person name="Tsai I.J."/>
            <person name="Slot J."/>
            <person name="Sipos G."/>
            <person name="Plett J."/>
            <person name="Nagy L.G."/>
            <person name="Grigoriev I.V."/>
        </authorList>
    </citation>
    <scope>NUCLEOTIDE SEQUENCE</scope>
    <source>
        <strain evidence="1">FPL87.14</strain>
    </source>
</reference>
<proteinExistence type="predicted"/>
<evidence type="ECO:0000313" key="2">
    <source>
        <dbReference type="Proteomes" id="UP001175226"/>
    </source>
</evidence>
<organism evidence="1 2">
    <name type="scientific">Armillaria borealis</name>
    <dbReference type="NCBI Taxonomy" id="47425"/>
    <lineage>
        <taxon>Eukaryota</taxon>
        <taxon>Fungi</taxon>
        <taxon>Dikarya</taxon>
        <taxon>Basidiomycota</taxon>
        <taxon>Agaricomycotina</taxon>
        <taxon>Agaricomycetes</taxon>
        <taxon>Agaricomycetidae</taxon>
        <taxon>Agaricales</taxon>
        <taxon>Marasmiineae</taxon>
        <taxon>Physalacriaceae</taxon>
        <taxon>Armillaria</taxon>
    </lineage>
</organism>
<comment type="caution">
    <text evidence="1">The sequence shown here is derived from an EMBL/GenBank/DDBJ whole genome shotgun (WGS) entry which is preliminary data.</text>
</comment>
<dbReference type="Gene3D" id="3.50.50.60">
    <property type="entry name" value="FAD/NAD(P)-binding domain"/>
    <property type="match status" value="1"/>
</dbReference>
<accession>A0AA39JGR2</accession>
<dbReference type="Proteomes" id="UP001175226">
    <property type="component" value="Unassembled WGS sequence"/>
</dbReference>
<name>A0AA39JGR2_9AGAR</name>
<evidence type="ECO:0000313" key="1">
    <source>
        <dbReference type="EMBL" id="KAK0442343.1"/>
    </source>
</evidence>
<keyword evidence="2" id="KW-1185">Reference proteome</keyword>
<protein>
    <recommendedName>
        <fullName evidence="3">FAD/NAD(P)-binding domain-containing protein</fullName>
    </recommendedName>
</protein>
<dbReference type="EMBL" id="JAUEPT010000026">
    <property type="protein sequence ID" value="KAK0442343.1"/>
    <property type="molecule type" value="Genomic_DNA"/>
</dbReference>
<dbReference type="SUPFAM" id="SSF51905">
    <property type="entry name" value="FAD/NAD(P)-binding domain"/>
    <property type="match status" value="1"/>
</dbReference>
<dbReference type="InterPro" id="IPR036188">
    <property type="entry name" value="FAD/NAD-bd_sf"/>
</dbReference>